<dbReference type="Gene3D" id="1.10.10.60">
    <property type="entry name" value="Homeodomain-like"/>
    <property type="match status" value="2"/>
</dbReference>
<dbReference type="EMBL" id="JAUEOZ010000001">
    <property type="protein sequence ID" value="MDN2480394.1"/>
    <property type="molecule type" value="Genomic_DNA"/>
</dbReference>
<evidence type="ECO:0000256" key="2">
    <source>
        <dbReference type="ARBA" id="ARBA00023125"/>
    </source>
</evidence>
<reference evidence="5" key="1">
    <citation type="submission" date="2024-05" db="EMBL/GenBank/DDBJ databases">
        <title>Genome Sequences of Four Agar- Degrading Marine Bacteria.</title>
        <authorList>
            <person name="Phillips E.K."/>
            <person name="Shaffer J.C."/>
            <person name="Henson M.W."/>
            <person name="Temperton B."/>
            <person name="Thrash C.J."/>
            <person name="Martin M.O."/>
        </authorList>
    </citation>
    <scope>NUCLEOTIDE SEQUENCE</scope>
    <source>
        <strain evidence="5">EKP203</strain>
    </source>
</reference>
<dbReference type="InterPro" id="IPR020449">
    <property type="entry name" value="Tscrpt_reg_AraC-type_HTH"/>
</dbReference>
<keyword evidence="3" id="KW-0804">Transcription</keyword>
<evidence type="ECO:0000256" key="3">
    <source>
        <dbReference type="ARBA" id="ARBA00023163"/>
    </source>
</evidence>
<proteinExistence type="predicted"/>
<protein>
    <submittedName>
        <fullName evidence="5">AraC family transcriptional regulator</fullName>
    </submittedName>
</protein>
<keyword evidence="1" id="KW-0805">Transcription regulation</keyword>
<dbReference type="PROSITE" id="PS00041">
    <property type="entry name" value="HTH_ARAC_FAMILY_1"/>
    <property type="match status" value="1"/>
</dbReference>
<dbReference type="SMART" id="SM00342">
    <property type="entry name" value="HTH_ARAC"/>
    <property type="match status" value="1"/>
</dbReference>
<sequence length="114" mass="12963">MLFSQSIKSEVAIEQALCFIEENLANSLNETSLAAQLDYSTTYFSKLFHKSTGTSFRNYVIAKRISLAKQMLTEDKAIKVAAIAYQCGYKDVSYFSRIFKKKTGLTPASYRQQY</sequence>
<evidence type="ECO:0000313" key="6">
    <source>
        <dbReference type="Proteomes" id="UP001169719"/>
    </source>
</evidence>
<dbReference type="InterPro" id="IPR009057">
    <property type="entry name" value="Homeodomain-like_sf"/>
</dbReference>
<dbReference type="PROSITE" id="PS01124">
    <property type="entry name" value="HTH_ARAC_FAMILY_2"/>
    <property type="match status" value="1"/>
</dbReference>
<evidence type="ECO:0000256" key="1">
    <source>
        <dbReference type="ARBA" id="ARBA00023015"/>
    </source>
</evidence>
<accession>A0ABT7XXW8</accession>
<dbReference type="InterPro" id="IPR018060">
    <property type="entry name" value="HTH_AraC"/>
</dbReference>
<keyword evidence="2" id="KW-0238">DNA-binding</keyword>
<organism evidence="5 6">
    <name type="scientific">Vibrio agarivorans</name>
    <dbReference type="NCBI Taxonomy" id="153622"/>
    <lineage>
        <taxon>Bacteria</taxon>
        <taxon>Pseudomonadati</taxon>
        <taxon>Pseudomonadota</taxon>
        <taxon>Gammaproteobacteria</taxon>
        <taxon>Vibrionales</taxon>
        <taxon>Vibrionaceae</taxon>
        <taxon>Vibrio</taxon>
    </lineage>
</organism>
<comment type="caution">
    <text evidence="5">The sequence shown here is derived from an EMBL/GenBank/DDBJ whole genome shotgun (WGS) entry which is preliminary data.</text>
</comment>
<dbReference type="Pfam" id="PF12833">
    <property type="entry name" value="HTH_18"/>
    <property type="match status" value="1"/>
</dbReference>
<dbReference type="PANTHER" id="PTHR43280">
    <property type="entry name" value="ARAC-FAMILY TRANSCRIPTIONAL REGULATOR"/>
    <property type="match status" value="1"/>
</dbReference>
<dbReference type="PRINTS" id="PR00032">
    <property type="entry name" value="HTHARAC"/>
</dbReference>
<keyword evidence="6" id="KW-1185">Reference proteome</keyword>
<gene>
    <name evidence="5" type="ORF">QWJ08_03150</name>
</gene>
<evidence type="ECO:0000313" key="5">
    <source>
        <dbReference type="EMBL" id="MDN2480394.1"/>
    </source>
</evidence>
<dbReference type="SUPFAM" id="SSF46689">
    <property type="entry name" value="Homeodomain-like"/>
    <property type="match status" value="2"/>
</dbReference>
<dbReference type="InterPro" id="IPR018062">
    <property type="entry name" value="HTH_AraC-typ_CS"/>
</dbReference>
<name>A0ABT7XXW8_9VIBR</name>
<dbReference type="PANTHER" id="PTHR43280:SF10">
    <property type="entry name" value="REGULATORY PROTEIN POCR"/>
    <property type="match status" value="1"/>
</dbReference>
<evidence type="ECO:0000259" key="4">
    <source>
        <dbReference type="PROSITE" id="PS01124"/>
    </source>
</evidence>
<dbReference type="Proteomes" id="UP001169719">
    <property type="component" value="Unassembled WGS sequence"/>
</dbReference>
<feature type="domain" description="HTH araC/xylS-type" evidence="4">
    <location>
        <begin position="14"/>
        <end position="113"/>
    </location>
</feature>